<keyword evidence="5" id="KW-0573">Peptidoglycan synthesis</keyword>
<dbReference type="GO" id="GO:0008360">
    <property type="term" value="P:regulation of cell shape"/>
    <property type="evidence" value="ECO:0007669"/>
    <property type="project" value="UniProtKB-KW"/>
</dbReference>
<evidence type="ECO:0000313" key="13">
    <source>
        <dbReference type="EMBL" id="EDY20008.1"/>
    </source>
</evidence>
<dbReference type="SUPFAM" id="SSF56601">
    <property type="entry name" value="beta-lactamase/transpeptidase-like"/>
    <property type="match status" value="1"/>
</dbReference>
<protein>
    <submittedName>
        <fullName evidence="13">Serine-type D-Ala-D-Ala carboxypeptidase</fullName>
        <ecNumber evidence="13">3.4.16.4</ecNumber>
    </submittedName>
</protein>
<dbReference type="EMBL" id="ABVL01000006">
    <property type="protein sequence ID" value="EDY20008.1"/>
    <property type="molecule type" value="Genomic_DNA"/>
</dbReference>
<dbReference type="STRING" id="497964.CfE428DRAFT_2597"/>
<gene>
    <name evidence="13" type="ORF">CfE428DRAFT_2597</name>
</gene>
<dbReference type="GO" id="GO:0009252">
    <property type="term" value="P:peptidoglycan biosynthetic process"/>
    <property type="evidence" value="ECO:0007669"/>
    <property type="project" value="UniProtKB-KW"/>
</dbReference>
<evidence type="ECO:0000313" key="14">
    <source>
        <dbReference type="Proteomes" id="UP000005824"/>
    </source>
</evidence>
<evidence type="ECO:0000256" key="8">
    <source>
        <dbReference type="PIRSR" id="PIRSR618044-2"/>
    </source>
</evidence>
<evidence type="ECO:0000256" key="10">
    <source>
        <dbReference type="SAM" id="MobiDB-lite"/>
    </source>
</evidence>
<feature type="binding site" evidence="8">
    <location>
        <position position="272"/>
    </location>
    <ligand>
        <name>substrate</name>
    </ligand>
</feature>
<name>B4D0Z6_9BACT</name>
<dbReference type="GO" id="GO:0009002">
    <property type="term" value="F:serine-type D-Ala-D-Ala carboxypeptidase activity"/>
    <property type="evidence" value="ECO:0007669"/>
    <property type="project" value="UniProtKB-EC"/>
</dbReference>
<accession>B4D0Z6</accession>
<feature type="signal peptide" evidence="11">
    <location>
        <begin position="1"/>
        <end position="21"/>
    </location>
</feature>
<proteinExistence type="inferred from homology"/>
<dbReference type="GO" id="GO:0071555">
    <property type="term" value="P:cell wall organization"/>
    <property type="evidence" value="ECO:0007669"/>
    <property type="project" value="UniProtKB-KW"/>
</dbReference>
<keyword evidence="14" id="KW-1185">Reference proteome</keyword>
<dbReference type="Proteomes" id="UP000005824">
    <property type="component" value="Unassembled WGS sequence"/>
</dbReference>
<dbReference type="EC" id="3.4.16.4" evidence="13"/>
<dbReference type="MEROPS" id="S11.004"/>
<dbReference type="InterPro" id="IPR018044">
    <property type="entry name" value="Peptidase_S11"/>
</dbReference>
<evidence type="ECO:0000256" key="6">
    <source>
        <dbReference type="ARBA" id="ARBA00023316"/>
    </source>
</evidence>
<evidence type="ECO:0000256" key="9">
    <source>
        <dbReference type="RuleBase" id="RU004016"/>
    </source>
</evidence>
<keyword evidence="3 13" id="KW-0378">Hydrolase</keyword>
<dbReference type="GO" id="GO:0006508">
    <property type="term" value="P:proteolysis"/>
    <property type="evidence" value="ECO:0007669"/>
    <property type="project" value="InterPro"/>
</dbReference>
<evidence type="ECO:0000256" key="4">
    <source>
        <dbReference type="ARBA" id="ARBA00022960"/>
    </source>
</evidence>
<feature type="region of interest" description="Disordered" evidence="10">
    <location>
        <begin position="327"/>
        <end position="355"/>
    </location>
</feature>
<dbReference type="RefSeq" id="WP_006979922.1">
    <property type="nucleotide sequence ID" value="NZ_ABVL01000006.1"/>
</dbReference>
<keyword evidence="6" id="KW-0961">Cell wall biogenesis/degradation</keyword>
<feature type="domain" description="Peptidase S11 D-alanyl-D-alanine carboxypeptidase A N-terminal" evidence="12">
    <location>
        <begin position="80"/>
        <end position="301"/>
    </location>
</feature>
<keyword evidence="13" id="KW-0645">Protease</keyword>
<dbReference type="PRINTS" id="PR00725">
    <property type="entry name" value="DADACBPTASE1"/>
</dbReference>
<dbReference type="InParanoid" id="B4D0Z6"/>
<dbReference type="PANTHER" id="PTHR21581">
    <property type="entry name" value="D-ALANYL-D-ALANINE CARBOXYPEPTIDASE"/>
    <property type="match status" value="1"/>
</dbReference>
<keyword evidence="13" id="KW-0121">Carboxypeptidase</keyword>
<feature type="compositionally biased region" description="Low complexity" evidence="10">
    <location>
        <begin position="327"/>
        <end position="348"/>
    </location>
</feature>
<evidence type="ECO:0000256" key="3">
    <source>
        <dbReference type="ARBA" id="ARBA00022801"/>
    </source>
</evidence>
<sequence length="355" mass="38484" precursor="true">MAKSARKFFLLPALIAILAFSSEGLPGEEPSAVTRILRRGNDDSQLLVLRSTRKKRSVPRATPSVIPAPPPAAQPDANGELQLAAWGAIVLDELTGKVLYEKNADAPQFPASCTKIMTALLVIEEGDLDHEVVCDVEDSKVGESSLNLKPDQHFTRRQMLYGLMLKSANDVAHALGRDNAGSIEAFAEKMNRRARELGAQNTHFVNPNGLHNPEHYTTPRDLALIARAAMHQPFFRQVVGTRDYNWNVNGVVDPLHNHNRLLERFPGCTGVKTGYTIPAQQVLVSSAMRGNREVISVVMHTDKPGIWNDSMLLLSYGLDRLSAESTATTATATETTPGTATPVAAPSPLASPTGN</sequence>
<dbReference type="eggNOG" id="COG1686">
    <property type="taxonomic scope" value="Bacteria"/>
</dbReference>
<dbReference type="AlphaFoldDB" id="B4D0Z6"/>
<evidence type="ECO:0000256" key="5">
    <source>
        <dbReference type="ARBA" id="ARBA00022984"/>
    </source>
</evidence>
<reference evidence="13 14" key="1">
    <citation type="journal article" date="2011" name="J. Bacteriol.">
        <title>Genome sequence of Chthoniobacter flavus Ellin428, an aerobic heterotrophic soil bacterium.</title>
        <authorList>
            <person name="Kant R."/>
            <person name="van Passel M.W."/>
            <person name="Palva A."/>
            <person name="Lucas S."/>
            <person name="Lapidus A."/>
            <person name="Glavina Del Rio T."/>
            <person name="Dalin E."/>
            <person name="Tice H."/>
            <person name="Bruce D."/>
            <person name="Goodwin L."/>
            <person name="Pitluck S."/>
            <person name="Larimer F.W."/>
            <person name="Land M.L."/>
            <person name="Hauser L."/>
            <person name="Sangwan P."/>
            <person name="de Vos W.M."/>
            <person name="Janssen P.H."/>
            <person name="Smidt H."/>
        </authorList>
    </citation>
    <scope>NUCLEOTIDE SEQUENCE [LARGE SCALE GENOMIC DNA]</scope>
    <source>
        <strain evidence="13 14">Ellin428</strain>
    </source>
</reference>
<evidence type="ECO:0000256" key="1">
    <source>
        <dbReference type="ARBA" id="ARBA00007164"/>
    </source>
</evidence>
<dbReference type="FunCoup" id="B4D0Z6">
    <property type="interactions" value="442"/>
</dbReference>
<feature type="active site" description="Proton acceptor" evidence="7">
    <location>
        <position position="115"/>
    </location>
</feature>
<evidence type="ECO:0000256" key="7">
    <source>
        <dbReference type="PIRSR" id="PIRSR618044-1"/>
    </source>
</evidence>
<dbReference type="InterPro" id="IPR012338">
    <property type="entry name" value="Beta-lactam/transpept-like"/>
</dbReference>
<keyword evidence="2 11" id="KW-0732">Signal</keyword>
<keyword evidence="4" id="KW-0133">Cell shape</keyword>
<comment type="caution">
    <text evidence="13">The sequence shown here is derived from an EMBL/GenBank/DDBJ whole genome shotgun (WGS) entry which is preliminary data.</text>
</comment>
<evidence type="ECO:0000259" key="12">
    <source>
        <dbReference type="Pfam" id="PF00768"/>
    </source>
</evidence>
<feature type="active site" evidence="7">
    <location>
        <position position="167"/>
    </location>
</feature>
<evidence type="ECO:0000256" key="2">
    <source>
        <dbReference type="ARBA" id="ARBA00022729"/>
    </source>
</evidence>
<comment type="similarity">
    <text evidence="1 9">Belongs to the peptidase S11 family.</text>
</comment>
<organism evidence="13 14">
    <name type="scientific">Chthoniobacter flavus Ellin428</name>
    <dbReference type="NCBI Taxonomy" id="497964"/>
    <lineage>
        <taxon>Bacteria</taxon>
        <taxon>Pseudomonadati</taxon>
        <taxon>Verrucomicrobiota</taxon>
        <taxon>Spartobacteria</taxon>
        <taxon>Chthoniobacterales</taxon>
        <taxon>Chthoniobacteraceae</taxon>
        <taxon>Chthoniobacter</taxon>
    </lineage>
</organism>
<dbReference type="PANTHER" id="PTHR21581:SF33">
    <property type="entry name" value="D-ALANYL-D-ALANINE CARBOXYPEPTIDASE DACB"/>
    <property type="match status" value="1"/>
</dbReference>
<evidence type="ECO:0000256" key="11">
    <source>
        <dbReference type="SAM" id="SignalP"/>
    </source>
</evidence>
<dbReference type="Gene3D" id="3.40.710.10">
    <property type="entry name" value="DD-peptidase/beta-lactamase superfamily"/>
    <property type="match status" value="1"/>
</dbReference>
<dbReference type="InterPro" id="IPR001967">
    <property type="entry name" value="Peptidase_S11_N"/>
</dbReference>
<feature type="chain" id="PRO_5002800370" evidence="11">
    <location>
        <begin position="22"/>
        <end position="355"/>
    </location>
</feature>
<feature type="active site" description="Acyl-ester intermediate" evidence="7">
    <location>
        <position position="112"/>
    </location>
</feature>
<dbReference type="Pfam" id="PF00768">
    <property type="entry name" value="Peptidase_S11"/>
    <property type="match status" value="1"/>
</dbReference>